<feature type="signal peptide" evidence="9">
    <location>
        <begin position="1"/>
        <end position="22"/>
    </location>
</feature>
<feature type="chain" id="PRO_5036210505" description="acid phosphatase" evidence="9">
    <location>
        <begin position="23"/>
        <end position="423"/>
    </location>
</feature>
<dbReference type="Gene3D" id="3.40.50.1240">
    <property type="entry name" value="Phosphoglycerate mutase-like"/>
    <property type="match status" value="1"/>
</dbReference>
<feature type="transmembrane region" description="Helical" evidence="8">
    <location>
        <begin position="380"/>
        <end position="405"/>
    </location>
</feature>
<evidence type="ECO:0000256" key="4">
    <source>
        <dbReference type="ARBA" id="ARBA00022729"/>
    </source>
</evidence>
<dbReference type="InterPro" id="IPR033379">
    <property type="entry name" value="Acid_Pase_AS"/>
</dbReference>
<dbReference type="InterPro" id="IPR029033">
    <property type="entry name" value="His_PPase_superfam"/>
</dbReference>
<evidence type="ECO:0000256" key="9">
    <source>
        <dbReference type="SAM" id="SignalP"/>
    </source>
</evidence>
<evidence type="ECO:0000256" key="7">
    <source>
        <dbReference type="ARBA" id="ARBA00023180"/>
    </source>
</evidence>
<organism evidence="10">
    <name type="scientific">Darwinula stevensoni</name>
    <dbReference type="NCBI Taxonomy" id="69355"/>
    <lineage>
        <taxon>Eukaryota</taxon>
        <taxon>Metazoa</taxon>
        <taxon>Ecdysozoa</taxon>
        <taxon>Arthropoda</taxon>
        <taxon>Crustacea</taxon>
        <taxon>Oligostraca</taxon>
        <taxon>Ostracoda</taxon>
        <taxon>Podocopa</taxon>
        <taxon>Podocopida</taxon>
        <taxon>Darwinulocopina</taxon>
        <taxon>Darwinuloidea</taxon>
        <taxon>Darwinulidae</taxon>
        <taxon>Darwinula</taxon>
    </lineage>
</organism>
<dbReference type="EC" id="3.1.3.2" evidence="3"/>
<keyword evidence="8" id="KW-1133">Transmembrane helix</keyword>
<keyword evidence="6" id="KW-1015">Disulfide bond</keyword>
<gene>
    <name evidence="10" type="ORF">DSTB1V02_LOCUS9890</name>
</gene>
<evidence type="ECO:0000256" key="1">
    <source>
        <dbReference type="ARBA" id="ARBA00000032"/>
    </source>
</evidence>
<dbReference type="PANTHER" id="PTHR11567:SF211">
    <property type="entry name" value="PROSTATIC ACID PHOSPHATASE"/>
    <property type="match status" value="1"/>
</dbReference>
<dbReference type="SUPFAM" id="SSF53254">
    <property type="entry name" value="Phosphoglycerate mutase-like"/>
    <property type="match status" value="1"/>
</dbReference>
<sequence>MTSLAFHLGFLLAAALLGSVASVDEDYGELKLVHLLYRHGDRTPIDFYPNDPYQDPKYWPVGPGELLNAGKERQYELGEFLKKRYEGFLSPMYSIPEVYVRSTDYDRTLMSAQANLAGLFPPQGSQIWNPNISWQPIPVHTVSPSDDYLLSPDSTCRTATDELESLKYRLPFVGEMVDRAEKLLMGIQADTGLTPHGNVISQVDYLSDTLKIESSFNYTLPNWTHGIYPNQTKPISDFSFMLKSLTPTLKRLRGGPLVYTMVKNMEDKVARKSRMEKLKVVMYSGHDTTVSMFLGSLNIFDPHQPGYACLVTVELREKNAVHYARVMYRNETGDYNLRIPGCDHMCRLEEFARLTEPVRISPQQWGIECQNQPSIFSSNLLLVVNISCLLVVLLILSTTLLVLYWNKHRQVRGYTSLPSADAS</sequence>
<keyword evidence="4 9" id="KW-0732">Signal</keyword>
<name>A0A7R9FP77_9CRUS</name>
<dbReference type="Proteomes" id="UP000677054">
    <property type="component" value="Unassembled WGS sequence"/>
</dbReference>
<evidence type="ECO:0000256" key="6">
    <source>
        <dbReference type="ARBA" id="ARBA00023157"/>
    </source>
</evidence>
<evidence type="ECO:0000256" key="5">
    <source>
        <dbReference type="ARBA" id="ARBA00022801"/>
    </source>
</evidence>
<evidence type="ECO:0000313" key="10">
    <source>
        <dbReference type="EMBL" id="CAD7250107.1"/>
    </source>
</evidence>
<dbReference type="CDD" id="cd07061">
    <property type="entry name" value="HP_HAP_like"/>
    <property type="match status" value="1"/>
</dbReference>
<dbReference type="InterPro" id="IPR050645">
    <property type="entry name" value="Histidine_acid_phosphatase"/>
</dbReference>
<comment type="similarity">
    <text evidence="2">Belongs to the histidine acid phosphatase family.</text>
</comment>
<dbReference type="Pfam" id="PF00328">
    <property type="entry name" value="His_Phos_2"/>
    <property type="match status" value="1"/>
</dbReference>
<dbReference type="GO" id="GO:0003993">
    <property type="term" value="F:acid phosphatase activity"/>
    <property type="evidence" value="ECO:0007669"/>
    <property type="project" value="UniProtKB-EC"/>
</dbReference>
<evidence type="ECO:0000256" key="8">
    <source>
        <dbReference type="SAM" id="Phobius"/>
    </source>
</evidence>
<keyword evidence="8" id="KW-0472">Membrane</keyword>
<keyword evidence="11" id="KW-1185">Reference proteome</keyword>
<evidence type="ECO:0000256" key="2">
    <source>
        <dbReference type="ARBA" id="ARBA00005375"/>
    </source>
</evidence>
<dbReference type="AlphaFoldDB" id="A0A7R9FP77"/>
<keyword evidence="8" id="KW-0812">Transmembrane</keyword>
<dbReference type="InterPro" id="IPR000560">
    <property type="entry name" value="His_Pase_clade-2"/>
</dbReference>
<dbReference type="PANTHER" id="PTHR11567">
    <property type="entry name" value="ACID PHOSPHATASE-RELATED"/>
    <property type="match status" value="1"/>
</dbReference>
<dbReference type="OrthoDB" id="10257284at2759"/>
<protein>
    <recommendedName>
        <fullName evidence="3">acid phosphatase</fullName>
        <ecNumber evidence="3">3.1.3.2</ecNumber>
    </recommendedName>
</protein>
<dbReference type="PROSITE" id="PS00616">
    <property type="entry name" value="HIS_ACID_PHOSPHAT_1"/>
    <property type="match status" value="1"/>
</dbReference>
<accession>A0A7R9FP77</accession>
<comment type="catalytic activity">
    <reaction evidence="1">
        <text>a phosphate monoester + H2O = an alcohol + phosphate</text>
        <dbReference type="Rhea" id="RHEA:15017"/>
        <dbReference type="ChEBI" id="CHEBI:15377"/>
        <dbReference type="ChEBI" id="CHEBI:30879"/>
        <dbReference type="ChEBI" id="CHEBI:43474"/>
        <dbReference type="ChEBI" id="CHEBI:67140"/>
        <dbReference type="EC" id="3.1.3.2"/>
    </reaction>
</comment>
<keyword evidence="5" id="KW-0378">Hydrolase</keyword>
<evidence type="ECO:0000256" key="3">
    <source>
        <dbReference type="ARBA" id="ARBA00012646"/>
    </source>
</evidence>
<dbReference type="PROSITE" id="PS00778">
    <property type="entry name" value="HIS_ACID_PHOSPHAT_2"/>
    <property type="match status" value="1"/>
</dbReference>
<keyword evidence="7" id="KW-0325">Glycoprotein</keyword>
<reference evidence="10" key="1">
    <citation type="submission" date="2020-11" db="EMBL/GenBank/DDBJ databases">
        <authorList>
            <person name="Tran Van P."/>
        </authorList>
    </citation>
    <scope>NUCLEOTIDE SEQUENCE</scope>
</reference>
<dbReference type="EMBL" id="CAJPEV010002656">
    <property type="protein sequence ID" value="CAG0897649.1"/>
    <property type="molecule type" value="Genomic_DNA"/>
</dbReference>
<proteinExistence type="inferred from homology"/>
<evidence type="ECO:0000313" key="11">
    <source>
        <dbReference type="Proteomes" id="UP000677054"/>
    </source>
</evidence>
<dbReference type="EMBL" id="LR902173">
    <property type="protein sequence ID" value="CAD7250107.1"/>
    <property type="molecule type" value="Genomic_DNA"/>
</dbReference>